<dbReference type="STRING" id="1616.IV73_GL001063"/>
<protein>
    <submittedName>
        <fullName evidence="2">Uncharacterized protein</fullName>
    </submittedName>
</protein>
<dbReference type="EMBL" id="JQBP01000005">
    <property type="protein sequence ID" value="KRN74786.1"/>
    <property type="molecule type" value="Genomic_DNA"/>
</dbReference>
<evidence type="ECO:0000256" key="1">
    <source>
        <dbReference type="SAM" id="MobiDB-lite"/>
    </source>
</evidence>
<feature type="compositionally biased region" description="Low complexity" evidence="1">
    <location>
        <begin position="1"/>
        <end position="10"/>
    </location>
</feature>
<dbReference type="Proteomes" id="UP000051655">
    <property type="component" value="Unassembled WGS sequence"/>
</dbReference>
<keyword evidence="3" id="KW-1185">Reference proteome</keyword>
<comment type="caution">
    <text evidence="2">The sequence shown here is derived from an EMBL/GenBank/DDBJ whole genome shotgun (WGS) entry which is preliminary data.</text>
</comment>
<feature type="region of interest" description="Disordered" evidence="1">
    <location>
        <begin position="1"/>
        <end position="33"/>
    </location>
</feature>
<reference evidence="2 3" key="1">
    <citation type="journal article" date="2015" name="Genome Announc.">
        <title>Expanding the biotechnology potential of lactobacilli through comparative genomics of 213 strains and associated genera.</title>
        <authorList>
            <person name="Sun Z."/>
            <person name="Harris H.M."/>
            <person name="McCann A."/>
            <person name="Guo C."/>
            <person name="Argimon S."/>
            <person name="Zhang W."/>
            <person name="Yang X."/>
            <person name="Jeffery I.B."/>
            <person name="Cooney J.C."/>
            <person name="Kagawa T.F."/>
            <person name="Liu W."/>
            <person name="Song Y."/>
            <person name="Salvetti E."/>
            <person name="Wrobel A."/>
            <person name="Rasinkangas P."/>
            <person name="Parkhill J."/>
            <person name="Rea M.C."/>
            <person name="O'Sullivan O."/>
            <person name="Ritari J."/>
            <person name="Douillard F.P."/>
            <person name="Paul Ross R."/>
            <person name="Yang R."/>
            <person name="Briner A.E."/>
            <person name="Felis G.E."/>
            <person name="de Vos W.M."/>
            <person name="Barrangou R."/>
            <person name="Klaenhammer T.R."/>
            <person name="Caufield P.W."/>
            <person name="Cui Y."/>
            <person name="Zhang H."/>
            <person name="O'Toole P.W."/>
        </authorList>
    </citation>
    <scope>NUCLEOTIDE SEQUENCE [LARGE SCALE GENOMIC DNA]</scope>
    <source>
        <strain evidence="2 3">DSM 20593</strain>
    </source>
</reference>
<sequence>MSNLNKSMQKQLKKKLQVDAQQQKAREAFNQSKQEVAKVTQELNEALGEELLKQLGTSDYEAAFKVITNIQPIQSNEYNSEVNADGKA</sequence>
<dbReference type="AlphaFoldDB" id="A0A0R2JBW7"/>
<proteinExistence type="predicted"/>
<dbReference type="RefSeq" id="WP_057755838.1">
    <property type="nucleotide sequence ID" value="NZ_JQBP01000005.1"/>
</dbReference>
<evidence type="ECO:0000313" key="2">
    <source>
        <dbReference type="EMBL" id="KRN74786.1"/>
    </source>
</evidence>
<organism evidence="2 3">
    <name type="scientific">Weissella kandleri</name>
    <dbReference type="NCBI Taxonomy" id="1616"/>
    <lineage>
        <taxon>Bacteria</taxon>
        <taxon>Bacillati</taxon>
        <taxon>Bacillota</taxon>
        <taxon>Bacilli</taxon>
        <taxon>Lactobacillales</taxon>
        <taxon>Lactobacillaceae</taxon>
        <taxon>Weissella</taxon>
    </lineage>
</organism>
<evidence type="ECO:0000313" key="3">
    <source>
        <dbReference type="Proteomes" id="UP000051655"/>
    </source>
</evidence>
<gene>
    <name evidence="2" type="ORF">IV73_GL001063</name>
</gene>
<dbReference type="PATRIC" id="fig|1616.3.peg.1089"/>
<accession>A0A0R2JBW7</accession>
<name>A0A0R2JBW7_9LACO</name>